<organism evidence="1 2">
    <name type="scientific">Hymenoscyphus albidus</name>
    <dbReference type="NCBI Taxonomy" id="595503"/>
    <lineage>
        <taxon>Eukaryota</taxon>
        <taxon>Fungi</taxon>
        <taxon>Dikarya</taxon>
        <taxon>Ascomycota</taxon>
        <taxon>Pezizomycotina</taxon>
        <taxon>Leotiomycetes</taxon>
        <taxon>Helotiales</taxon>
        <taxon>Helotiaceae</taxon>
        <taxon>Hymenoscyphus</taxon>
    </lineage>
</organism>
<sequence length="70" mass="7784">MQSTDEDHWWWIFSGQGRSISSQGRSAARTSQLQMNGGEYSIWPGGWWSFSGGIRNGVKSEMISTATAKL</sequence>
<dbReference type="EMBL" id="CAJVRM010000088">
    <property type="protein sequence ID" value="CAG8974044.1"/>
    <property type="molecule type" value="Genomic_DNA"/>
</dbReference>
<proteinExistence type="predicted"/>
<dbReference type="AlphaFoldDB" id="A0A9N9LF29"/>
<name>A0A9N9LF29_9HELO</name>
<accession>A0A9N9LF29</accession>
<evidence type="ECO:0000313" key="2">
    <source>
        <dbReference type="Proteomes" id="UP000701801"/>
    </source>
</evidence>
<gene>
    <name evidence="1" type="ORF">HYALB_00010916</name>
</gene>
<protein>
    <submittedName>
        <fullName evidence="1">Uncharacterized protein</fullName>
    </submittedName>
</protein>
<keyword evidence="2" id="KW-1185">Reference proteome</keyword>
<reference evidence="1" key="1">
    <citation type="submission" date="2021-07" db="EMBL/GenBank/DDBJ databases">
        <authorList>
            <person name="Durling M."/>
        </authorList>
    </citation>
    <scope>NUCLEOTIDE SEQUENCE</scope>
</reference>
<dbReference type="Proteomes" id="UP000701801">
    <property type="component" value="Unassembled WGS sequence"/>
</dbReference>
<comment type="caution">
    <text evidence="1">The sequence shown here is derived from an EMBL/GenBank/DDBJ whole genome shotgun (WGS) entry which is preliminary data.</text>
</comment>
<evidence type="ECO:0000313" key="1">
    <source>
        <dbReference type="EMBL" id="CAG8974044.1"/>
    </source>
</evidence>